<dbReference type="GO" id="GO:0000981">
    <property type="term" value="F:DNA-binding transcription factor activity, RNA polymerase II-specific"/>
    <property type="evidence" value="ECO:0007669"/>
    <property type="project" value="TreeGrafter"/>
</dbReference>
<protein>
    <recommendedName>
        <fullName evidence="6">C2H2-type domain-containing protein</fullName>
    </recommendedName>
</protein>
<evidence type="ECO:0000256" key="1">
    <source>
        <dbReference type="ARBA" id="ARBA00022723"/>
    </source>
</evidence>
<sequence>MSQRVEAKDIIKALINGSPSEQFCIVCFESVEGTISENVFTTICNEDEEFSVEQLLKNICNTKLNLTSNDRVCLKCLKLATATYKFYTLVSNSRNIWDFYVTELTSQLSVNKSELMSEPTIVVLPNILYAKKYLDPETKQNIKDNIKSIMKINGRLLCKSEKSNAGAVKSVVQLKQRRSWKRKPMISEQCTQCPAKYRMLGKLKEHMRMEHGTDIHICKVCNACIEDEGDYKFHIQTHTNLYICDLCSMTFRGRNGVINHLKWHENIKKLIKTDQGHICEICGLIFESDNTLEEHNITTHVKNYTCYYCGKMYKGEGSFEAHIRKHEYYMNKINSTDKAIDVRKHGKRSSFTCCQCGKSFKHERTLMFHERLHTNERPYVCEVCGRNFVTVNRRNQHALCAHTAPTRRCPLCPALFHLRSMVNTHIKKVHLKSNKRCQRPPKYQNVYWKTKTVPIQELSIAIQDKVFNLEAGKNINDLVSRYFLEE</sequence>
<evidence type="ECO:0000256" key="4">
    <source>
        <dbReference type="ARBA" id="ARBA00022833"/>
    </source>
</evidence>
<dbReference type="Proteomes" id="UP001152562">
    <property type="component" value="Unassembled WGS sequence"/>
</dbReference>
<feature type="domain" description="C2H2-type" evidence="6">
    <location>
        <begin position="277"/>
        <end position="305"/>
    </location>
</feature>
<feature type="domain" description="C2H2-type" evidence="6">
    <location>
        <begin position="242"/>
        <end position="269"/>
    </location>
</feature>
<reference evidence="7" key="1">
    <citation type="submission" date="2022-05" db="EMBL/GenBank/DDBJ databases">
        <authorList>
            <person name="Okamura Y."/>
        </authorList>
    </citation>
    <scope>NUCLEOTIDE SEQUENCE</scope>
</reference>
<evidence type="ECO:0000259" key="6">
    <source>
        <dbReference type="PROSITE" id="PS50157"/>
    </source>
</evidence>
<dbReference type="Gene3D" id="3.30.160.60">
    <property type="entry name" value="Classic Zinc Finger"/>
    <property type="match status" value="4"/>
</dbReference>
<evidence type="ECO:0000256" key="5">
    <source>
        <dbReference type="PROSITE-ProRule" id="PRU00042"/>
    </source>
</evidence>
<dbReference type="GO" id="GO:0000977">
    <property type="term" value="F:RNA polymerase II transcription regulatory region sequence-specific DNA binding"/>
    <property type="evidence" value="ECO:0007669"/>
    <property type="project" value="TreeGrafter"/>
</dbReference>
<feature type="domain" description="C2H2-type" evidence="6">
    <location>
        <begin position="304"/>
        <end position="326"/>
    </location>
</feature>
<dbReference type="AlphaFoldDB" id="A0A9P0XJM0"/>
<name>A0A9P0XJM0_PIEBR</name>
<dbReference type="EMBL" id="CALOZG010000085">
    <property type="protein sequence ID" value="CAH4037452.1"/>
    <property type="molecule type" value="Genomic_DNA"/>
</dbReference>
<evidence type="ECO:0000313" key="7">
    <source>
        <dbReference type="EMBL" id="CAH4037452.1"/>
    </source>
</evidence>
<dbReference type="PROSITE" id="PS50157">
    <property type="entry name" value="ZINC_FINGER_C2H2_2"/>
    <property type="match status" value="5"/>
</dbReference>
<gene>
    <name evidence="7" type="ORF">PIBRA_LOCUS13124</name>
</gene>
<comment type="caution">
    <text evidence="7">The sequence shown here is derived from an EMBL/GenBank/DDBJ whole genome shotgun (WGS) entry which is preliminary data.</text>
</comment>
<evidence type="ECO:0000256" key="2">
    <source>
        <dbReference type="ARBA" id="ARBA00022737"/>
    </source>
</evidence>
<feature type="domain" description="C2H2-type" evidence="6">
    <location>
        <begin position="351"/>
        <end position="378"/>
    </location>
</feature>
<keyword evidence="2" id="KW-0677">Repeat</keyword>
<keyword evidence="4" id="KW-0862">Zinc</keyword>
<keyword evidence="8" id="KW-1185">Reference proteome</keyword>
<dbReference type="PANTHER" id="PTHR24379">
    <property type="entry name" value="KRAB AND ZINC FINGER DOMAIN-CONTAINING"/>
    <property type="match status" value="1"/>
</dbReference>
<organism evidence="7 8">
    <name type="scientific">Pieris brassicae</name>
    <name type="common">White butterfly</name>
    <name type="synonym">Large white butterfly</name>
    <dbReference type="NCBI Taxonomy" id="7116"/>
    <lineage>
        <taxon>Eukaryota</taxon>
        <taxon>Metazoa</taxon>
        <taxon>Ecdysozoa</taxon>
        <taxon>Arthropoda</taxon>
        <taxon>Hexapoda</taxon>
        <taxon>Insecta</taxon>
        <taxon>Pterygota</taxon>
        <taxon>Neoptera</taxon>
        <taxon>Endopterygota</taxon>
        <taxon>Lepidoptera</taxon>
        <taxon>Glossata</taxon>
        <taxon>Ditrysia</taxon>
        <taxon>Papilionoidea</taxon>
        <taxon>Pieridae</taxon>
        <taxon>Pierinae</taxon>
        <taxon>Pieris</taxon>
    </lineage>
</organism>
<keyword evidence="3 5" id="KW-0863">Zinc-finger</keyword>
<dbReference type="SUPFAM" id="SSF57667">
    <property type="entry name" value="beta-beta-alpha zinc fingers"/>
    <property type="match status" value="4"/>
</dbReference>
<dbReference type="PROSITE" id="PS00028">
    <property type="entry name" value="ZINC_FINGER_C2H2_1"/>
    <property type="match status" value="7"/>
</dbReference>
<keyword evidence="1" id="KW-0479">Metal-binding</keyword>
<dbReference type="PANTHER" id="PTHR24379:SF127">
    <property type="entry name" value="BLOODY FINGERS-RELATED"/>
    <property type="match status" value="1"/>
</dbReference>
<evidence type="ECO:0000313" key="8">
    <source>
        <dbReference type="Proteomes" id="UP001152562"/>
    </source>
</evidence>
<dbReference type="SMART" id="SM00355">
    <property type="entry name" value="ZnF_C2H2"/>
    <property type="match status" value="8"/>
</dbReference>
<accession>A0A9P0XJM0</accession>
<dbReference type="GO" id="GO:0008270">
    <property type="term" value="F:zinc ion binding"/>
    <property type="evidence" value="ECO:0007669"/>
    <property type="project" value="UniProtKB-KW"/>
</dbReference>
<feature type="domain" description="C2H2-type" evidence="6">
    <location>
        <begin position="379"/>
        <end position="407"/>
    </location>
</feature>
<dbReference type="InterPro" id="IPR036236">
    <property type="entry name" value="Znf_C2H2_sf"/>
</dbReference>
<dbReference type="GO" id="GO:0005634">
    <property type="term" value="C:nucleus"/>
    <property type="evidence" value="ECO:0007669"/>
    <property type="project" value="TreeGrafter"/>
</dbReference>
<evidence type="ECO:0000256" key="3">
    <source>
        <dbReference type="ARBA" id="ARBA00022771"/>
    </source>
</evidence>
<dbReference type="InterPro" id="IPR013087">
    <property type="entry name" value="Znf_C2H2_type"/>
</dbReference>
<dbReference type="Pfam" id="PF00096">
    <property type="entry name" value="zf-C2H2"/>
    <property type="match status" value="1"/>
</dbReference>
<proteinExistence type="predicted"/>